<reference evidence="1 2" key="1">
    <citation type="submission" date="2024-01" db="EMBL/GenBank/DDBJ databases">
        <title>A telomere-to-telomere, gap-free genome of sweet tea (Lithocarpus litseifolius).</title>
        <authorList>
            <person name="Zhou J."/>
        </authorList>
    </citation>
    <scope>NUCLEOTIDE SEQUENCE [LARGE SCALE GENOMIC DNA]</scope>
    <source>
        <strain evidence="1">Zhou-2022a</strain>
        <tissue evidence="1">Leaf</tissue>
    </source>
</reference>
<accession>A0AAW2BJY3</accession>
<evidence type="ECO:0000313" key="2">
    <source>
        <dbReference type="Proteomes" id="UP001459277"/>
    </source>
</evidence>
<dbReference type="Proteomes" id="UP001459277">
    <property type="component" value="Unassembled WGS sequence"/>
</dbReference>
<protein>
    <submittedName>
        <fullName evidence="1">Uncharacterized protein</fullName>
    </submittedName>
</protein>
<name>A0AAW2BJY3_9ROSI</name>
<dbReference type="EMBL" id="JAZDWU010000011">
    <property type="protein sequence ID" value="KAK9985723.1"/>
    <property type="molecule type" value="Genomic_DNA"/>
</dbReference>
<comment type="caution">
    <text evidence="1">The sequence shown here is derived from an EMBL/GenBank/DDBJ whole genome shotgun (WGS) entry which is preliminary data.</text>
</comment>
<proteinExistence type="predicted"/>
<gene>
    <name evidence="1" type="ORF">SO802_030674</name>
</gene>
<sequence length="124" mass="14153">MKQNDMLYLQQVFVILWTIWTYRNLVVHESKPPNPMEVTLIAQSLTCRYIEAYSDCFSPSQDSTNHVRLPNIPGKPWNLIIKVAGARMKRLNRSRFAYEAKTLQGNAILQGVSSCTGKTLPLII</sequence>
<evidence type="ECO:0000313" key="1">
    <source>
        <dbReference type="EMBL" id="KAK9985723.1"/>
    </source>
</evidence>
<dbReference type="AlphaFoldDB" id="A0AAW2BJY3"/>
<organism evidence="1 2">
    <name type="scientific">Lithocarpus litseifolius</name>
    <dbReference type="NCBI Taxonomy" id="425828"/>
    <lineage>
        <taxon>Eukaryota</taxon>
        <taxon>Viridiplantae</taxon>
        <taxon>Streptophyta</taxon>
        <taxon>Embryophyta</taxon>
        <taxon>Tracheophyta</taxon>
        <taxon>Spermatophyta</taxon>
        <taxon>Magnoliopsida</taxon>
        <taxon>eudicotyledons</taxon>
        <taxon>Gunneridae</taxon>
        <taxon>Pentapetalae</taxon>
        <taxon>rosids</taxon>
        <taxon>fabids</taxon>
        <taxon>Fagales</taxon>
        <taxon>Fagaceae</taxon>
        <taxon>Lithocarpus</taxon>
    </lineage>
</organism>
<keyword evidence="2" id="KW-1185">Reference proteome</keyword>